<name>A0A8K1MER5_9PEZI</name>
<proteinExistence type="predicted"/>
<dbReference type="EMBL" id="MW538937">
    <property type="protein sequence ID" value="UBU98389.1"/>
    <property type="molecule type" value="Genomic_DNA"/>
</dbReference>
<feature type="transmembrane region" description="Helical" evidence="1">
    <location>
        <begin position="68"/>
        <end position="87"/>
    </location>
</feature>
<sequence>MRKGGRGGRLDFLADITVPPEFNSTHIPPWIILADYPWDPPQGGGGVPMGAAPFSHIFIKKILREGGGFLFGEVIYYYLHFLVYVGYRFSEMSWWGHNEGKPYGYARPFLFNFMKPPFSLKKKWKGPPLFIFFPLNEKGPFSFHFF</sequence>
<geneLocation type="mitochondrion" evidence="2"/>
<protein>
    <submittedName>
        <fullName evidence="2">Uncharacterized protein</fullName>
    </submittedName>
</protein>
<evidence type="ECO:0000256" key="1">
    <source>
        <dbReference type="SAM" id="Phobius"/>
    </source>
</evidence>
<reference evidence="2" key="1">
    <citation type="submission" date="2021-01" db="EMBL/GenBank/DDBJ databases">
        <authorList>
            <person name="Sun H.-H."/>
            <person name="Zhang S."/>
            <person name="Zhang Y.-J."/>
        </authorList>
    </citation>
    <scope>NUCLEOTIDE SEQUENCE</scope>
    <source>
        <strain evidence="2">CMM1</strain>
    </source>
</reference>
<accession>A0A8K1MER5</accession>
<dbReference type="AlphaFoldDB" id="A0A8K1MER5"/>
<keyword evidence="2" id="KW-0496">Mitochondrion</keyword>
<dbReference type="RefSeq" id="YP_010218692.1">
    <property type="nucleotide sequence ID" value="NC_058917.1"/>
</dbReference>
<evidence type="ECO:0000313" key="2">
    <source>
        <dbReference type="EMBL" id="UBU98389.1"/>
    </source>
</evidence>
<keyword evidence="1" id="KW-1133">Transmembrane helix</keyword>
<dbReference type="GeneID" id="68665107"/>
<organism evidence="2">
    <name type="scientific">Morchella brunnea</name>
    <dbReference type="NCBI Taxonomy" id="1174671"/>
    <lineage>
        <taxon>Eukaryota</taxon>
        <taxon>Fungi</taxon>
        <taxon>Dikarya</taxon>
        <taxon>Ascomycota</taxon>
        <taxon>Pezizomycotina</taxon>
        <taxon>Pezizomycetes</taxon>
        <taxon>Pezizales</taxon>
        <taxon>Morchellaceae</taxon>
        <taxon>Morchella</taxon>
    </lineage>
</organism>
<gene>
    <name evidence="2" type="primary">orf146A</name>
</gene>
<keyword evidence="1" id="KW-0812">Transmembrane</keyword>
<keyword evidence="1" id="KW-0472">Membrane</keyword>